<name>A0A5M9QXZ0_9GAMM</name>
<dbReference type="OrthoDB" id="6456616at2"/>
<evidence type="ECO:0000313" key="2">
    <source>
        <dbReference type="Proteomes" id="UP000322181"/>
    </source>
</evidence>
<proteinExistence type="predicted"/>
<dbReference type="Proteomes" id="UP000322181">
    <property type="component" value="Unassembled WGS sequence"/>
</dbReference>
<dbReference type="EMBL" id="VXKB01000007">
    <property type="protein sequence ID" value="KAA8713280.1"/>
    <property type="molecule type" value="Genomic_DNA"/>
</dbReference>
<protein>
    <submittedName>
        <fullName evidence="1">Uncharacterized protein</fullName>
    </submittedName>
</protein>
<dbReference type="RefSeq" id="WP_067369094.1">
    <property type="nucleotide sequence ID" value="NZ_BAAAFS010000006.1"/>
</dbReference>
<gene>
    <name evidence="1" type="ORF">F4V73_17410</name>
</gene>
<accession>A0A5M9QXZ0</accession>
<comment type="caution">
    <text evidence="1">The sequence shown here is derived from an EMBL/GenBank/DDBJ whole genome shotgun (WGS) entry which is preliminary data.</text>
</comment>
<sequence>MKVNDVYHNRFNVPVISSPDLFAGSLVKDPVKVFVVINYNLGMGHTGLVVGEGEDALLHDPSGSYSECPSKQCYNNEYEYRTLRSSGEFFHYPEFDWDDYLSFQLWDGPDVQVIEFILPKVQADKITELIYNYGMADSFKCSDTVFKILKESGGIFNSLEGNLVLRENPWNLRHKLLDLYFPERGGVISGAY</sequence>
<organism evidence="1 2">
    <name type="scientific">Morganella psychrotolerans</name>
    <dbReference type="NCBI Taxonomy" id="368603"/>
    <lineage>
        <taxon>Bacteria</taxon>
        <taxon>Pseudomonadati</taxon>
        <taxon>Pseudomonadota</taxon>
        <taxon>Gammaproteobacteria</taxon>
        <taxon>Enterobacterales</taxon>
        <taxon>Morganellaceae</taxon>
        <taxon>Morganella</taxon>
    </lineage>
</organism>
<dbReference type="AlphaFoldDB" id="A0A5M9QXZ0"/>
<evidence type="ECO:0000313" key="1">
    <source>
        <dbReference type="EMBL" id="KAA8713280.1"/>
    </source>
</evidence>
<reference evidence="1 2" key="1">
    <citation type="submission" date="2019-09" db="EMBL/GenBank/DDBJ databases">
        <title>Draft genome sequence of various Type strains from the CCUG.</title>
        <authorList>
            <person name="Pineiro-Iglesias B."/>
            <person name="Tunovic T."/>
            <person name="Unosson C."/>
            <person name="Inganas E."/>
            <person name="Ohlen M."/>
            <person name="Cardew S."/>
            <person name="Jensie-Markopoulos S."/>
            <person name="Salva-Serra F."/>
            <person name="Jaen-Luchoro D."/>
            <person name="Karlsson R."/>
            <person name="Svensson-Stadler L."/>
            <person name="Chun J."/>
            <person name="Moore E."/>
        </authorList>
    </citation>
    <scope>NUCLEOTIDE SEQUENCE [LARGE SCALE GENOMIC DNA]</scope>
    <source>
        <strain evidence="1 2">CCUG 53682T</strain>
    </source>
</reference>